<dbReference type="InterPro" id="IPR012337">
    <property type="entry name" value="RNaseH-like_sf"/>
</dbReference>
<gene>
    <name evidence="6" type="ORF">TSTA_015870</name>
</gene>
<comment type="subcellular location">
    <subcellularLocation>
        <location evidence="1">Nucleus</location>
    </subcellularLocation>
</comment>
<dbReference type="STRING" id="441959.B8ME76"/>
<dbReference type="GO" id="GO:0008270">
    <property type="term" value="F:zinc ion binding"/>
    <property type="evidence" value="ECO:0007669"/>
    <property type="project" value="UniProtKB-KW"/>
</dbReference>
<dbReference type="PhylomeDB" id="B8ME76"/>
<organism evidence="6 7">
    <name type="scientific">Talaromyces stipitatus (strain ATCC 10500 / CBS 375.48 / QM 6759 / NRRL 1006)</name>
    <name type="common">Penicillium stipitatum</name>
    <dbReference type="NCBI Taxonomy" id="441959"/>
    <lineage>
        <taxon>Eukaryota</taxon>
        <taxon>Fungi</taxon>
        <taxon>Dikarya</taxon>
        <taxon>Ascomycota</taxon>
        <taxon>Pezizomycotina</taxon>
        <taxon>Eurotiomycetes</taxon>
        <taxon>Eurotiomycetidae</taxon>
        <taxon>Eurotiales</taxon>
        <taxon>Trichocomaceae</taxon>
        <taxon>Talaromyces</taxon>
        <taxon>Talaromyces sect. Talaromyces</taxon>
    </lineage>
</organism>
<keyword evidence="3" id="KW-0863">Zinc-finger</keyword>
<dbReference type="PANTHER" id="PTHR46481:SF10">
    <property type="entry name" value="ZINC FINGER BED DOMAIN-CONTAINING PROTEIN 39"/>
    <property type="match status" value="1"/>
</dbReference>
<keyword evidence="5" id="KW-0539">Nucleus</keyword>
<reference evidence="7" key="1">
    <citation type="journal article" date="2015" name="Genome Announc.">
        <title>Genome sequence of the AIDS-associated pathogen Penicillium marneffei (ATCC18224) and its near taxonomic relative Talaromyces stipitatus (ATCC10500).</title>
        <authorList>
            <person name="Nierman W.C."/>
            <person name="Fedorova-Abrams N.D."/>
            <person name="Andrianopoulos A."/>
        </authorList>
    </citation>
    <scope>NUCLEOTIDE SEQUENCE [LARGE SCALE GENOMIC DNA]</scope>
    <source>
        <strain evidence="7">ATCC 10500 / CBS 375.48 / QM 6759 / NRRL 1006</strain>
    </source>
</reference>
<accession>B8ME76</accession>
<proteinExistence type="predicted"/>
<evidence type="ECO:0000256" key="1">
    <source>
        <dbReference type="ARBA" id="ARBA00004123"/>
    </source>
</evidence>
<dbReference type="GeneID" id="8106360"/>
<protein>
    <recommendedName>
        <fullName evidence="8">DUF659 domain-containing protein</fullName>
    </recommendedName>
</protein>
<evidence type="ECO:0000256" key="4">
    <source>
        <dbReference type="ARBA" id="ARBA00022833"/>
    </source>
</evidence>
<evidence type="ECO:0000256" key="2">
    <source>
        <dbReference type="ARBA" id="ARBA00022723"/>
    </source>
</evidence>
<dbReference type="OrthoDB" id="3600147at2759"/>
<dbReference type="SUPFAM" id="SSF53098">
    <property type="entry name" value="Ribonuclease H-like"/>
    <property type="match status" value="1"/>
</dbReference>
<dbReference type="VEuPathDB" id="FungiDB:TSTA_015870"/>
<sequence length="230" mass="26746">MYKELKASAEAVSSSLDVWKAPNKKYILAVICHWATEDFEDRQLVIHFGHLKDSHTGENMTKEIQEVLRNLDLEQKLVSICGDNAGDKPTLCRSLHKLLKQQFVDSVQKLDLLDEDHRLMCFRGDENFAHCLAHVLNLIAESMLKVFKAGSHQQAKRIIKQMSINKRETFQIEKYHTSDQPFDKYMEYASVTLDYDVDTRQNALLKMLEIPIREWSAINHMCKECKLYSL</sequence>
<dbReference type="RefSeq" id="XP_002483737.1">
    <property type="nucleotide sequence ID" value="XM_002483692.1"/>
</dbReference>
<dbReference type="HOGENOM" id="CLU_1205470_0_0_1"/>
<keyword evidence="2" id="KW-0479">Metal-binding</keyword>
<keyword evidence="4" id="KW-0862">Zinc</keyword>
<dbReference type="AlphaFoldDB" id="B8ME76"/>
<evidence type="ECO:0000313" key="6">
    <source>
        <dbReference type="EMBL" id="EED16503.1"/>
    </source>
</evidence>
<evidence type="ECO:0000313" key="7">
    <source>
        <dbReference type="Proteomes" id="UP000001745"/>
    </source>
</evidence>
<dbReference type="GO" id="GO:0005634">
    <property type="term" value="C:nucleus"/>
    <property type="evidence" value="ECO:0007669"/>
    <property type="project" value="UniProtKB-SubCell"/>
</dbReference>
<dbReference type="InterPro" id="IPR052035">
    <property type="entry name" value="ZnF_BED_domain_contain"/>
</dbReference>
<keyword evidence="7" id="KW-1185">Reference proteome</keyword>
<dbReference type="EMBL" id="EQ962656">
    <property type="protein sequence ID" value="EED16503.1"/>
    <property type="molecule type" value="Genomic_DNA"/>
</dbReference>
<evidence type="ECO:0000256" key="5">
    <source>
        <dbReference type="ARBA" id="ARBA00023242"/>
    </source>
</evidence>
<evidence type="ECO:0000256" key="3">
    <source>
        <dbReference type="ARBA" id="ARBA00022771"/>
    </source>
</evidence>
<dbReference type="PANTHER" id="PTHR46481">
    <property type="entry name" value="ZINC FINGER BED DOMAIN-CONTAINING PROTEIN 4"/>
    <property type="match status" value="1"/>
</dbReference>
<dbReference type="Proteomes" id="UP000001745">
    <property type="component" value="Unassembled WGS sequence"/>
</dbReference>
<evidence type="ECO:0008006" key="8">
    <source>
        <dbReference type="Google" id="ProtNLM"/>
    </source>
</evidence>
<name>B8ME76_TALSN</name>
<dbReference type="InParanoid" id="B8ME76"/>